<sequence length="63" mass="7275">MGCAQLMCIAGVLMWIRANQGEDRTEWQDVVSWDGGRRAWFTVDVFRKYAYSPVLTWTSRSDG</sequence>
<dbReference type="Pfam" id="PF22041">
    <property type="entry name" value="GST_C_7"/>
    <property type="match status" value="1"/>
</dbReference>
<dbReference type="Proteomes" id="UP000308197">
    <property type="component" value="Unassembled WGS sequence"/>
</dbReference>
<feature type="chain" id="PRO_5023086275" description="Glutathione S-transferase UstS-like C-terminal domain-containing protein" evidence="1">
    <location>
        <begin position="22"/>
        <end position="63"/>
    </location>
</feature>
<keyword evidence="1" id="KW-0732">Signal</keyword>
<evidence type="ECO:0000313" key="3">
    <source>
        <dbReference type="EMBL" id="TFK91970.1"/>
    </source>
</evidence>
<reference evidence="3 4" key="1">
    <citation type="journal article" date="2019" name="Nat. Ecol. Evol.">
        <title>Megaphylogeny resolves global patterns of mushroom evolution.</title>
        <authorList>
            <person name="Varga T."/>
            <person name="Krizsan K."/>
            <person name="Foldi C."/>
            <person name="Dima B."/>
            <person name="Sanchez-Garcia M."/>
            <person name="Sanchez-Ramirez S."/>
            <person name="Szollosi G.J."/>
            <person name="Szarkandi J.G."/>
            <person name="Papp V."/>
            <person name="Albert L."/>
            <person name="Andreopoulos W."/>
            <person name="Angelini C."/>
            <person name="Antonin V."/>
            <person name="Barry K.W."/>
            <person name="Bougher N.L."/>
            <person name="Buchanan P."/>
            <person name="Buyck B."/>
            <person name="Bense V."/>
            <person name="Catcheside P."/>
            <person name="Chovatia M."/>
            <person name="Cooper J."/>
            <person name="Damon W."/>
            <person name="Desjardin D."/>
            <person name="Finy P."/>
            <person name="Geml J."/>
            <person name="Haridas S."/>
            <person name="Hughes K."/>
            <person name="Justo A."/>
            <person name="Karasinski D."/>
            <person name="Kautmanova I."/>
            <person name="Kiss B."/>
            <person name="Kocsube S."/>
            <person name="Kotiranta H."/>
            <person name="LaButti K.M."/>
            <person name="Lechner B.E."/>
            <person name="Liimatainen K."/>
            <person name="Lipzen A."/>
            <person name="Lukacs Z."/>
            <person name="Mihaltcheva S."/>
            <person name="Morgado L.N."/>
            <person name="Niskanen T."/>
            <person name="Noordeloos M.E."/>
            <person name="Ohm R.A."/>
            <person name="Ortiz-Santana B."/>
            <person name="Ovrebo C."/>
            <person name="Racz N."/>
            <person name="Riley R."/>
            <person name="Savchenko A."/>
            <person name="Shiryaev A."/>
            <person name="Soop K."/>
            <person name="Spirin V."/>
            <person name="Szebenyi C."/>
            <person name="Tomsovsky M."/>
            <person name="Tulloss R.E."/>
            <person name="Uehling J."/>
            <person name="Grigoriev I.V."/>
            <person name="Vagvolgyi C."/>
            <person name="Papp T."/>
            <person name="Martin F.M."/>
            <person name="Miettinen O."/>
            <person name="Hibbett D.S."/>
            <person name="Nagy L.G."/>
        </authorList>
    </citation>
    <scope>NUCLEOTIDE SEQUENCE [LARGE SCALE GENOMIC DNA]</scope>
    <source>
        <strain evidence="3 4">HHB13444</strain>
    </source>
</reference>
<proteinExistence type="predicted"/>
<dbReference type="InterPro" id="IPR054416">
    <property type="entry name" value="GST_UstS-like_C"/>
</dbReference>
<accession>A0A5C3PUA4</accession>
<protein>
    <recommendedName>
        <fullName evidence="2">Glutathione S-transferase UstS-like C-terminal domain-containing protein</fullName>
    </recommendedName>
</protein>
<dbReference type="InParanoid" id="A0A5C3PUA4"/>
<organism evidence="3 4">
    <name type="scientific">Polyporus arcularius HHB13444</name>
    <dbReference type="NCBI Taxonomy" id="1314778"/>
    <lineage>
        <taxon>Eukaryota</taxon>
        <taxon>Fungi</taxon>
        <taxon>Dikarya</taxon>
        <taxon>Basidiomycota</taxon>
        <taxon>Agaricomycotina</taxon>
        <taxon>Agaricomycetes</taxon>
        <taxon>Polyporales</taxon>
        <taxon>Polyporaceae</taxon>
        <taxon>Polyporus</taxon>
    </lineage>
</organism>
<dbReference type="AlphaFoldDB" id="A0A5C3PUA4"/>
<gene>
    <name evidence="3" type="ORF">K466DRAFT_582382</name>
</gene>
<evidence type="ECO:0000256" key="1">
    <source>
        <dbReference type="SAM" id="SignalP"/>
    </source>
</evidence>
<dbReference type="EMBL" id="ML211008">
    <property type="protein sequence ID" value="TFK91970.1"/>
    <property type="molecule type" value="Genomic_DNA"/>
</dbReference>
<evidence type="ECO:0000313" key="4">
    <source>
        <dbReference type="Proteomes" id="UP000308197"/>
    </source>
</evidence>
<feature type="domain" description="Glutathione S-transferase UstS-like C-terminal" evidence="2">
    <location>
        <begin position="8"/>
        <end position="41"/>
    </location>
</feature>
<keyword evidence="4" id="KW-1185">Reference proteome</keyword>
<feature type="signal peptide" evidence="1">
    <location>
        <begin position="1"/>
        <end position="21"/>
    </location>
</feature>
<evidence type="ECO:0000259" key="2">
    <source>
        <dbReference type="Pfam" id="PF22041"/>
    </source>
</evidence>
<name>A0A5C3PUA4_9APHY</name>
<dbReference type="Gene3D" id="1.20.1050.10">
    <property type="match status" value="1"/>
</dbReference>